<feature type="transmembrane region" description="Helical" evidence="1">
    <location>
        <begin position="227"/>
        <end position="249"/>
    </location>
</feature>
<reference evidence="2" key="1">
    <citation type="submission" date="2022-11" db="EMBL/GenBank/DDBJ databases">
        <authorList>
            <person name="Morgan W.R."/>
            <person name="Tartar A."/>
        </authorList>
    </citation>
    <scope>NUCLEOTIDE SEQUENCE</scope>
    <source>
        <strain evidence="2">ARSEF 373</strain>
    </source>
</reference>
<keyword evidence="1" id="KW-0812">Transmembrane</keyword>
<evidence type="ECO:0000313" key="2">
    <source>
        <dbReference type="EMBL" id="DAZ95929.1"/>
    </source>
</evidence>
<dbReference type="AlphaFoldDB" id="A0AAV2YRS3"/>
<dbReference type="EMBL" id="DAKRPA010000184">
    <property type="protein sequence ID" value="DAZ95929.1"/>
    <property type="molecule type" value="Genomic_DNA"/>
</dbReference>
<evidence type="ECO:0000313" key="3">
    <source>
        <dbReference type="Proteomes" id="UP001146120"/>
    </source>
</evidence>
<name>A0AAV2YRS3_9STRA</name>
<evidence type="ECO:0008006" key="4">
    <source>
        <dbReference type="Google" id="ProtNLM"/>
    </source>
</evidence>
<feature type="transmembrane region" description="Helical" evidence="1">
    <location>
        <begin position="189"/>
        <end position="207"/>
    </location>
</feature>
<feature type="transmembrane region" description="Helical" evidence="1">
    <location>
        <begin position="124"/>
        <end position="145"/>
    </location>
</feature>
<feature type="transmembrane region" description="Helical" evidence="1">
    <location>
        <begin position="74"/>
        <end position="91"/>
    </location>
</feature>
<feature type="transmembrane region" description="Helical" evidence="1">
    <location>
        <begin position="36"/>
        <end position="54"/>
    </location>
</feature>
<sequence length="257" mass="28348">MAATTSHGVWNCGAGLEYGAVCNLSLGLQVAFRQKMLTIFALQVFLVGVLVSALEHKAPLNVWLGHRFAKKSWVLLPFAILCVMLVVLYVLRSRFPLNWLVLVVFSMAQSVFFAALGTAFRTNIGVFNCVFTFVCICLMVVLSSVRRRDGGSDEGRLMSSFGAGMISFSISAVVASILFVLFGRSIITAEAFGLSLLFQLVLMAWFSLDASAMYQVMSPDEYMHGVIYFYTDMILLMVICAVAGMTIMLRVQVPLKR</sequence>
<gene>
    <name evidence="2" type="ORF">N0F65_012406</name>
</gene>
<reference evidence="2" key="2">
    <citation type="journal article" date="2023" name="Microbiol Resour">
        <title>Decontamination and Annotation of the Draft Genome Sequence of the Oomycete Lagenidium giganteum ARSEF 373.</title>
        <authorList>
            <person name="Morgan W.R."/>
            <person name="Tartar A."/>
        </authorList>
    </citation>
    <scope>NUCLEOTIDE SEQUENCE</scope>
    <source>
        <strain evidence="2">ARSEF 373</strain>
    </source>
</reference>
<feature type="transmembrane region" description="Helical" evidence="1">
    <location>
        <begin position="157"/>
        <end position="182"/>
    </location>
</feature>
<dbReference type="Proteomes" id="UP001146120">
    <property type="component" value="Unassembled WGS sequence"/>
</dbReference>
<keyword evidence="1" id="KW-1133">Transmembrane helix</keyword>
<comment type="caution">
    <text evidence="2">The sequence shown here is derived from an EMBL/GenBank/DDBJ whole genome shotgun (WGS) entry which is preliminary data.</text>
</comment>
<protein>
    <recommendedName>
        <fullName evidence="4">Chitin synthase export chaperone</fullName>
    </recommendedName>
</protein>
<feature type="transmembrane region" description="Helical" evidence="1">
    <location>
        <begin position="97"/>
        <end position="117"/>
    </location>
</feature>
<organism evidence="2 3">
    <name type="scientific">Lagenidium giganteum</name>
    <dbReference type="NCBI Taxonomy" id="4803"/>
    <lineage>
        <taxon>Eukaryota</taxon>
        <taxon>Sar</taxon>
        <taxon>Stramenopiles</taxon>
        <taxon>Oomycota</taxon>
        <taxon>Peronosporomycetes</taxon>
        <taxon>Pythiales</taxon>
        <taxon>Pythiaceae</taxon>
    </lineage>
</organism>
<accession>A0AAV2YRS3</accession>
<keyword evidence="1" id="KW-0472">Membrane</keyword>
<proteinExistence type="predicted"/>
<keyword evidence="3" id="KW-1185">Reference proteome</keyword>
<evidence type="ECO:0000256" key="1">
    <source>
        <dbReference type="SAM" id="Phobius"/>
    </source>
</evidence>